<dbReference type="GeneID" id="113464948"/>
<dbReference type="KEGG" id="ccal:113464948"/>
<keyword evidence="2" id="KW-1133">Transmembrane helix</keyword>
<gene>
    <name evidence="5" type="primary">LOC113464948</name>
</gene>
<organism evidence="4 5">
    <name type="scientific">Ceratina calcarata</name>
    <dbReference type="NCBI Taxonomy" id="156304"/>
    <lineage>
        <taxon>Eukaryota</taxon>
        <taxon>Metazoa</taxon>
        <taxon>Ecdysozoa</taxon>
        <taxon>Arthropoda</taxon>
        <taxon>Hexapoda</taxon>
        <taxon>Insecta</taxon>
        <taxon>Pterygota</taxon>
        <taxon>Neoptera</taxon>
        <taxon>Endopterygota</taxon>
        <taxon>Hymenoptera</taxon>
        <taxon>Apocrita</taxon>
        <taxon>Aculeata</taxon>
        <taxon>Apoidea</taxon>
        <taxon>Anthophila</taxon>
        <taxon>Apidae</taxon>
        <taxon>Ceratina</taxon>
        <taxon>Zadontomerus</taxon>
    </lineage>
</organism>
<feature type="signal peptide" evidence="3">
    <location>
        <begin position="1"/>
        <end position="18"/>
    </location>
</feature>
<sequence>MIIRASQIFLVFVLSASSIYTDDSKGSKIKDRMKPVKGFIEESSSENQVSTTTESTTTAEELTSPVNVSSDFRPSVHLGEIKESRINTSPFNDLQHFKISNTIDPDSLQEHLKDYRVIFQPNIQTLTEPVNFQTDLINPHQIAFQGPSEEERNNAALQNNYVKFENEASNVQHGSKDQNFQHFDPTVENGAQYDLMNQPVYHNQAFDQETYLGKPSKFQEEKPPANSNADRLKLHNTDHQYRQPGTQNVHFANNPSNGMVYVQESSFMRTRKFPYSMWPQFHPEFNDSLHPVRKKTSPWRKILHLIGAFLPLGLLIAALTPNVVKVDNATQPNIVLSKWRVADLPAEHKRARFTDTCEERSICEMILAGGDAGSTALQNILWNLATRTSSTMAEESGLLEIFESVKKKDCDNVPC</sequence>
<evidence type="ECO:0000313" key="5">
    <source>
        <dbReference type="RefSeq" id="XP_026673563.1"/>
    </source>
</evidence>
<dbReference type="Proteomes" id="UP000694925">
    <property type="component" value="Unplaced"/>
</dbReference>
<keyword evidence="2" id="KW-0812">Transmembrane</keyword>
<evidence type="ECO:0000256" key="1">
    <source>
        <dbReference type="SAM" id="MobiDB-lite"/>
    </source>
</evidence>
<reference evidence="5" key="1">
    <citation type="submission" date="2025-08" db="UniProtKB">
        <authorList>
            <consortium name="RefSeq"/>
        </authorList>
    </citation>
    <scope>IDENTIFICATION</scope>
    <source>
        <tissue evidence="5">Whole body</tissue>
    </source>
</reference>
<accession>A0AAJ7S9W9</accession>
<keyword evidence="2" id="KW-0472">Membrane</keyword>
<dbReference type="AlphaFoldDB" id="A0AAJ7S9W9"/>
<name>A0AAJ7S9W9_9HYME</name>
<evidence type="ECO:0000313" key="4">
    <source>
        <dbReference type="Proteomes" id="UP000694925"/>
    </source>
</evidence>
<evidence type="ECO:0000256" key="3">
    <source>
        <dbReference type="SAM" id="SignalP"/>
    </source>
</evidence>
<dbReference type="RefSeq" id="XP_026673563.1">
    <property type="nucleotide sequence ID" value="XM_026817762.1"/>
</dbReference>
<keyword evidence="4" id="KW-1185">Reference proteome</keyword>
<keyword evidence="3" id="KW-0732">Signal</keyword>
<feature type="transmembrane region" description="Helical" evidence="2">
    <location>
        <begin position="302"/>
        <end position="324"/>
    </location>
</feature>
<feature type="chain" id="PRO_5042566517" evidence="3">
    <location>
        <begin position="19"/>
        <end position="415"/>
    </location>
</feature>
<feature type="compositionally biased region" description="Low complexity" evidence="1">
    <location>
        <begin position="41"/>
        <end position="64"/>
    </location>
</feature>
<proteinExistence type="predicted"/>
<evidence type="ECO:0000256" key="2">
    <source>
        <dbReference type="SAM" id="Phobius"/>
    </source>
</evidence>
<feature type="region of interest" description="Disordered" evidence="1">
    <location>
        <begin position="40"/>
        <end position="65"/>
    </location>
</feature>
<protein>
    <submittedName>
        <fullName evidence="5">Uncharacterized protein LOC113464948</fullName>
    </submittedName>
</protein>